<dbReference type="SUPFAM" id="SSF47031">
    <property type="entry name" value="Second domain of FERM"/>
    <property type="match status" value="1"/>
</dbReference>
<dbReference type="FunFam" id="1.20.80.10:FF:000002">
    <property type="entry name" value="radixin isoform X1"/>
    <property type="match status" value="1"/>
</dbReference>
<dbReference type="PIRSF" id="PIRSF002305">
    <property type="entry name" value="ERM"/>
    <property type="match status" value="1"/>
</dbReference>
<feature type="binding site" evidence="13">
    <location>
        <position position="286"/>
    </location>
    <ligand>
        <name>a 1,2-diacyl-sn-glycero-3-phospho-(1D-myo-inositol)</name>
        <dbReference type="ChEBI" id="CHEBI:57880"/>
    </ligand>
</feature>
<dbReference type="InterPro" id="IPR046810">
    <property type="entry name" value="ERM_helical"/>
</dbReference>
<dbReference type="SUPFAM" id="SSF48678">
    <property type="entry name" value="Moesin tail domain"/>
    <property type="match status" value="1"/>
</dbReference>
<evidence type="ECO:0000313" key="16">
    <source>
        <dbReference type="EMBL" id="KYQ51406.1"/>
    </source>
</evidence>
<proteinExistence type="predicted"/>
<evidence type="ECO:0000256" key="5">
    <source>
        <dbReference type="ARBA" id="ARBA00022025"/>
    </source>
</evidence>
<keyword evidence="10" id="KW-0963">Cytoplasm</keyword>
<dbReference type="InterPro" id="IPR041789">
    <property type="entry name" value="ERM_FERM_C"/>
</dbReference>
<dbReference type="GO" id="GO:0005912">
    <property type="term" value="C:adherens junction"/>
    <property type="evidence" value="ECO:0007669"/>
    <property type="project" value="UniProtKB-SubCell"/>
</dbReference>
<dbReference type="GO" id="GO:0042051">
    <property type="term" value="P:compound eye photoreceptor development"/>
    <property type="evidence" value="ECO:0007669"/>
    <property type="project" value="UniProtKB-ARBA"/>
</dbReference>
<evidence type="ECO:0000256" key="11">
    <source>
        <dbReference type="ARBA" id="ARBA00023273"/>
    </source>
</evidence>
<keyword evidence="17" id="KW-1185">Reference proteome</keyword>
<evidence type="ECO:0000256" key="9">
    <source>
        <dbReference type="ARBA" id="ARBA00023203"/>
    </source>
</evidence>
<dbReference type="InterPro" id="IPR008954">
    <property type="entry name" value="Moesin_tail_sf"/>
</dbReference>
<dbReference type="STRING" id="64791.A0A151WU91"/>
<dbReference type="InterPro" id="IPR011174">
    <property type="entry name" value="ERM"/>
</dbReference>
<dbReference type="InterPro" id="IPR018980">
    <property type="entry name" value="FERM_PH-like_C"/>
</dbReference>
<dbReference type="InterPro" id="IPR018979">
    <property type="entry name" value="FERM_N"/>
</dbReference>
<evidence type="ECO:0000256" key="3">
    <source>
        <dbReference type="ARBA" id="ARBA00004245"/>
    </source>
</evidence>
<dbReference type="AlphaFoldDB" id="A0A151WU91"/>
<dbReference type="InterPro" id="IPR011259">
    <property type="entry name" value="ERM_C_dom"/>
</dbReference>
<sequence>MSPFRRKKSGRSFPVKVCTLDAELEFNLEWRSTGRELFDLVCRTIGLRETWYFGLQYEDAKGFISWLKLDKKVQDQGISQHQTTSFMFLAKFYPEDVAEELVQEVTQHLFFLQVKQAILSMDIYCPPEASVLLASYAVQAKYGDYDEISYRPGMLASEDLLPQRVIDQYQMTPEMWEDRIKIWYADHRGMSRDEAEMEYLKIAQDLDMYGVNYFPISNKKETDLWLGVTALGLNIYEKENKLAPKTTFTWSEIRHISFDDKKFIIKPVEKTSPNFIDTAAHVLFVKILDLCIGNHDLFMRRRKPDSMEVQQMKAQAKEEKSRRQIERNKLAREKQLREAAEREKAAMEQRLLQYQEEIRLANEALRRSEETADLLAEKSRVAEEEAMLLSQKASEAEQEITRIRLNNMKTEEEKVHLERKTREAELLTERLVQESERRAAEAEKLKDELLRARIAEKEAKEKLLEFLSRNAYTSTITPVPNLFPSTQVLPSDLQADLQTLQLEPLHAEPLPPDLTSYDLISDGDVDQLSLEIERERSDYLEKSKHLQEQLRELRSEIEGLKVGDKQCELDHLHEEQVRLGENKYSTLKKVKSGSTKARVAFFEEL</sequence>
<keyword evidence="7" id="KW-0965">Cell junction</keyword>
<dbReference type="GO" id="GO:0005938">
    <property type="term" value="C:cell cortex"/>
    <property type="evidence" value="ECO:0007669"/>
    <property type="project" value="UniProtKB-ARBA"/>
</dbReference>
<comment type="subcellular location">
    <subcellularLocation>
        <location evidence="4">Cell junction</location>
        <location evidence="4">Adherens junction</location>
    </subcellularLocation>
    <subcellularLocation>
        <location evidence="2">Cell membrane</location>
        <topology evidence="2">Peripheral membrane protein</topology>
    </subcellularLocation>
    <subcellularLocation>
        <location evidence="1">Cell projection</location>
        <location evidence="1">Microvillus</location>
    </subcellularLocation>
    <subcellularLocation>
        <location evidence="12">Cell projection</location>
        <location evidence="12">Rhabdomere</location>
    </subcellularLocation>
    <subcellularLocation>
        <location evidence="3">Cytoplasm</location>
        <location evidence="3">Cytoskeleton</location>
    </subcellularLocation>
</comment>
<dbReference type="GO" id="GO:0005856">
    <property type="term" value="C:cytoskeleton"/>
    <property type="evidence" value="ECO:0007669"/>
    <property type="project" value="UniProtKB-SubCell"/>
</dbReference>
<dbReference type="InterPro" id="IPR035963">
    <property type="entry name" value="FERM_2"/>
</dbReference>
<dbReference type="CDD" id="cd14473">
    <property type="entry name" value="FERM_B-lobe"/>
    <property type="match status" value="1"/>
</dbReference>
<dbReference type="Pfam" id="PF00769">
    <property type="entry name" value="ERM_C"/>
    <property type="match status" value="1"/>
</dbReference>
<protein>
    <recommendedName>
        <fullName evidence="5">Moesin/ezrin/radixin homolog 1</fullName>
    </recommendedName>
</protein>
<keyword evidence="8" id="KW-0472">Membrane</keyword>
<dbReference type="PRINTS" id="PR00935">
    <property type="entry name" value="BAND41"/>
</dbReference>
<evidence type="ECO:0000256" key="8">
    <source>
        <dbReference type="ARBA" id="ARBA00023136"/>
    </source>
</evidence>
<dbReference type="GO" id="GO:0008104">
    <property type="term" value="P:intracellular protein localization"/>
    <property type="evidence" value="ECO:0007669"/>
    <property type="project" value="UniProtKB-ARBA"/>
</dbReference>
<dbReference type="CDD" id="cd13194">
    <property type="entry name" value="FERM_C_ERM"/>
    <property type="match status" value="1"/>
</dbReference>
<gene>
    <name evidence="16" type="ORF">ALC60_09494</name>
</gene>
<keyword evidence="9" id="KW-0009">Actin-binding</keyword>
<dbReference type="FunFam" id="3.10.20.90:FF:000013">
    <property type="entry name" value="radixin isoform X1"/>
    <property type="match status" value="1"/>
</dbReference>
<organism evidence="16 17">
    <name type="scientific">Mycetomoellerius zeteki</name>
    <dbReference type="NCBI Taxonomy" id="64791"/>
    <lineage>
        <taxon>Eukaryota</taxon>
        <taxon>Metazoa</taxon>
        <taxon>Ecdysozoa</taxon>
        <taxon>Arthropoda</taxon>
        <taxon>Hexapoda</taxon>
        <taxon>Insecta</taxon>
        <taxon>Pterygota</taxon>
        <taxon>Neoptera</taxon>
        <taxon>Endopterygota</taxon>
        <taxon>Hymenoptera</taxon>
        <taxon>Apocrita</taxon>
        <taxon>Aculeata</taxon>
        <taxon>Formicoidea</taxon>
        <taxon>Formicidae</taxon>
        <taxon>Myrmicinae</taxon>
        <taxon>Mycetomoellerius</taxon>
    </lineage>
</organism>
<dbReference type="InterPro" id="IPR019747">
    <property type="entry name" value="FERM_CS"/>
</dbReference>
<dbReference type="Gene3D" id="1.20.80.10">
    <property type="match status" value="1"/>
</dbReference>
<dbReference type="Gene3D" id="1.20.5.450">
    <property type="match status" value="1"/>
</dbReference>
<evidence type="ECO:0000256" key="13">
    <source>
        <dbReference type="PIRSR" id="PIRSR002305-1"/>
    </source>
</evidence>
<dbReference type="GO" id="GO:0006403">
    <property type="term" value="P:RNA localization"/>
    <property type="evidence" value="ECO:0007669"/>
    <property type="project" value="UniProtKB-ARBA"/>
</dbReference>
<evidence type="ECO:0000259" key="15">
    <source>
        <dbReference type="PROSITE" id="PS50057"/>
    </source>
</evidence>
<dbReference type="GO" id="GO:0005902">
    <property type="term" value="C:microvillus"/>
    <property type="evidence" value="ECO:0007669"/>
    <property type="project" value="UniProtKB-SubCell"/>
</dbReference>
<dbReference type="GO" id="GO:0007315">
    <property type="term" value="P:pole plasm assembly"/>
    <property type="evidence" value="ECO:0007669"/>
    <property type="project" value="UniProtKB-ARBA"/>
</dbReference>
<dbReference type="Gene3D" id="2.30.29.30">
    <property type="entry name" value="Pleckstrin-homology domain (PH domain)/Phosphotyrosine-binding domain (PTB)"/>
    <property type="match status" value="1"/>
</dbReference>
<dbReference type="Pfam" id="PF09380">
    <property type="entry name" value="FERM_C"/>
    <property type="match status" value="1"/>
</dbReference>
<evidence type="ECO:0000256" key="6">
    <source>
        <dbReference type="ARBA" id="ARBA00022475"/>
    </source>
</evidence>
<feature type="domain" description="FERM" evidence="15">
    <location>
        <begin position="13"/>
        <end position="302"/>
    </location>
</feature>
<dbReference type="PROSITE" id="PS00661">
    <property type="entry name" value="FERM_2"/>
    <property type="match status" value="1"/>
</dbReference>
<dbReference type="InterPro" id="IPR011993">
    <property type="entry name" value="PH-like_dom_sf"/>
</dbReference>
<dbReference type="PROSITE" id="PS50057">
    <property type="entry name" value="FERM_3"/>
    <property type="match status" value="1"/>
</dbReference>
<dbReference type="Pfam" id="PF00373">
    <property type="entry name" value="FERM_M"/>
    <property type="match status" value="1"/>
</dbReference>
<dbReference type="PRINTS" id="PR00661">
    <property type="entry name" value="ERMFAMILY"/>
</dbReference>
<keyword evidence="14" id="KW-0175">Coiled coil</keyword>
<evidence type="ECO:0000313" key="17">
    <source>
        <dbReference type="Proteomes" id="UP000075809"/>
    </source>
</evidence>
<dbReference type="Proteomes" id="UP000075809">
    <property type="component" value="Unassembled WGS sequence"/>
</dbReference>
<name>A0A151WU91_9HYME</name>
<feature type="binding site" evidence="13">
    <location>
        <begin position="68"/>
        <end position="71"/>
    </location>
    <ligand>
        <name>a 1,2-diacyl-sn-glycero-3-phospho-(1D-myo-inositol)</name>
        <dbReference type="ChEBI" id="CHEBI:57880"/>
    </ligand>
</feature>
<keyword evidence="6" id="KW-1003">Cell membrane</keyword>
<accession>A0A151WU91</accession>
<dbReference type="Pfam" id="PF20492">
    <property type="entry name" value="ERM_helical"/>
    <property type="match status" value="1"/>
</dbReference>
<feature type="coiled-coil region" evidence="14">
    <location>
        <begin position="536"/>
        <end position="563"/>
    </location>
</feature>
<dbReference type="FunFam" id="1.20.5.450:FF:000001">
    <property type="entry name" value="radixin isoform X2"/>
    <property type="match status" value="1"/>
</dbReference>
<evidence type="ECO:0000256" key="1">
    <source>
        <dbReference type="ARBA" id="ARBA00004105"/>
    </source>
</evidence>
<dbReference type="Pfam" id="PF09379">
    <property type="entry name" value="FERM_N"/>
    <property type="match status" value="1"/>
</dbReference>
<dbReference type="GO" id="GO:0003779">
    <property type="term" value="F:actin binding"/>
    <property type="evidence" value="ECO:0007669"/>
    <property type="project" value="UniProtKB-KW"/>
</dbReference>
<dbReference type="GO" id="GO:0048646">
    <property type="term" value="P:anatomical structure formation involved in morphogenesis"/>
    <property type="evidence" value="ECO:0007669"/>
    <property type="project" value="UniProtKB-ARBA"/>
</dbReference>
<feature type="coiled-coil region" evidence="14">
    <location>
        <begin position="309"/>
        <end position="462"/>
    </location>
</feature>
<dbReference type="SUPFAM" id="SSF54236">
    <property type="entry name" value="Ubiquitin-like"/>
    <property type="match status" value="1"/>
</dbReference>
<dbReference type="SUPFAM" id="SSF50729">
    <property type="entry name" value="PH domain-like"/>
    <property type="match status" value="1"/>
</dbReference>
<dbReference type="InterPro" id="IPR000299">
    <property type="entry name" value="FERM_domain"/>
</dbReference>
<reference evidence="16 17" key="1">
    <citation type="submission" date="2015-09" db="EMBL/GenBank/DDBJ databases">
        <title>Trachymyrmex zeteki WGS genome.</title>
        <authorList>
            <person name="Nygaard S."/>
            <person name="Hu H."/>
            <person name="Boomsma J."/>
            <person name="Zhang G."/>
        </authorList>
    </citation>
    <scope>NUCLEOTIDE SEQUENCE [LARGE SCALE GENOMIC DNA]</scope>
    <source>
        <strain evidence="16">Tzet28-1</strain>
        <tissue evidence="16">Whole body</tissue>
    </source>
</reference>
<evidence type="ECO:0000256" key="14">
    <source>
        <dbReference type="SAM" id="Coils"/>
    </source>
</evidence>
<dbReference type="PROSITE" id="PS00660">
    <property type="entry name" value="FERM_1"/>
    <property type="match status" value="1"/>
</dbReference>
<dbReference type="GO" id="GO:0016028">
    <property type="term" value="C:rhabdomere"/>
    <property type="evidence" value="ECO:0007669"/>
    <property type="project" value="UniProtKB-SubCell"/>
</dbReference>
<dbReference type="SMART" id="SM00295">
    <property type="entry name" value="B41"/>
    <property type="match status" value="1"/>
</dbReference>
<dbReference type="EMBL" id="KQ982740">
    <property type="protein sequence ID" value="KYQ51406.1"/>
    <property type="molecule type" value="Genomic_DNA"/>
</dbReference>
<dbReference type="GO" id="GO:0010669">
    <property type="term" value="P:epithelial structure maintenance"/>
    <property type="evidence" value="ECO:0007669"/>
    <property type="project" value="UniProtKB-ARBA"/>
</dbReference>
<dbReference type="GO" id="GO:0042127">
    <property type="term" value="P:regulation of cell population proliferation"/>
    <property type="evidence" value="ECO:0007669"/>
    <property type="project" value="UniProtKB-ARBA"/>
</dbReference>
<dbReference type="InterPro" id="IPR019749">
    <property type="entry name" value="Band_41_domain"/>
</dbReference>
<dbReference type="InterPro" id="IPR029071">
    <property type="entry name" value="Ubiquitin-like_domsf"/>
</dbReference>
<dbReference type="SMART" id="SM01196">
    <property type="entry name" value="FERM_C"/>
    <property type="match status" value="1"/>
</dbReference>
<keyword evidence="10" id="KW-0206">Cytoskeleton</keyword>
<evidence type="ECO:0000256" key="10">
    <source>
        <dbReference type="ARBA" id="ARBA00023212"/>
    </source>
</evidence>
<evidence type="ECO:0000256" key="4">
    <source>
        <dbReference type="ARBA" id="ARBA00004536"/>
    </source>
</evidence>
<dbReference type="PANTHER" id="PTHR23281">
    <property type="entry name" value="MERLIN/MOESIN/EZRIN/RADIXIN"/>
    <property type="match status" value="1"/>
</dbReference>
<evidence type="ECO:0000256" key="7">
    <source>
        <dbReference type="ARBA" id="ARBA00022949"/>
    </source>
</evidence>
<dbReference type="Gene3D" id="3.10.20.90">
    <property type="entry name" value="Phosphatidylinositol 3-kinase Catalytic Subunit, Chain A, domain 1"/>
    <property type="match status" value="1"/>
</dbReference>
<dbReference type="InterPro" id="IPR014352">
    <property type="entry name" value="FERM/acyl-CoA-bd_prot_sf"/>
</dbReference>
<evidence type="ECO:0000256" key="12">
    <source>
        <dbReference type="ARBA" id="ARBA00043944"/>
    </source>
</evidence>
<dbReference type="InterPro" id="IPR000798">
    <property type="entry name" value="Ez/rad/moesin-like"/>
</dbReference>
<dbReference type="GO" id="GO:0098592">
    <property type="term" value="C:cytoplasmic side of apical plasma membrane"/>
    <property type="evidence" value="ECO:0007669"/>
    <property type="project" value="UniProtKB-ARBA"/>
</dbReference>
<dbReference type="Gene3D" id="6.10.360.10">
    <property type="match status" value="1"/>
</dbReference>
<dbReference type="InterPro" id="IPR019748">
    <property type="entry name" value="FERM_central"/>
</dbReference>
<keyword evidence="11" id="KW-0966">Cell projection</keyword>
<evidence type="ECO:0000256" key="2">
    <source>
        <dbReference type="ARBA" id="ARBA00004202"/>
    </source>
</evidence>